<evidence type="ECO:0000313" key="3">
    <source>
        <dbReference type="Proteomes" id="UP000218785"/>
    </source>
</evidence>
<dbReference type="PANTHER" id="PTHR43031">
    <property type="entry name" value="FAD-DEPENDENT OXIDOREDUCTASE"/>
    <property type="match status" value="1"/>
</dbReference>
<dbReference type="SUPFAM" id="SSF52821">
    <property type="entry name" value="Rhodanese/Cell cycle control phosphatase"/>
    <property type="match status" value="1"/>
</dbReference>
<dbReference type="RefSeq" id="WP_096577091.1">
    <property type="nucleotide sequence ID" value="NZ_CAWNJS010000001.1"/>
</dbReference>
<dbReference type="AlphaFoldDB" id="A0A1Z4N086"/>
<accession>A0A1Z4N086</accession>
<proteinExistence type="predicted"/>
<name>A0A1Z4N086_9CYAN</name>
<dbReference type="Proteomes" id="UP000218785">
    <property type="component" value="Chromosome"/>
</dbReference>
<dbReference type="KEGG" id="ttq:NIES37_31350"/>
<dbReference type="Gene3D" id="3.40.250.10">
    <property type="entry name" value="Rhodanese-like domain"/>
    <property type="match status" value="1"/>
</dbReference>
<evidence type="ECO:0000313" key="2">
    <source>
        <dbReference type="EMBL" id="BAY99156.1"/>
    </source>
</evidence>
<dbReference type="Pfam" id="PF00581">
    <property type="entry name" value="Rhodanese"/>
    <property type="match status" value="1"/>
</dbReference>
<dbReference type="PANTHER" id="PTHR43031:SF1">
    <property type="entry name" value="PYRIDINE NUCLEOTIDE-DISULPHIDE OXIDOREDUCTASE"/>
    <property type="match status" value="1"/>
</dbReference>
<evidence type="ECO:0000259" key="1">
    <source>
        <dbReference type="PROSITE" id="PS50206"/>
    </source>
</evidence>
<dbReference type="SMART" id="SM00450">
    <property type="entry name" value="RHOD"/>
    <property type="match status" value="1"/>
</dbReference>
<keyword evidence="3" id="KW-1185">Reference proteome</keyword>
<dbReference type="InterPro" id="IPR001763">
    <property type="entry name" value="Rhodanese-like_dom"/>
</dbReference>
<dbReference type="InterPro" id="IPR036873">
    <property type="entry name" value="Rhodanese-like_dom_sf"/>
</dbReference>
<dbReference type="PROSITE" id="PS50206">
    <property type="entry name" value="RHODANESE_3"/>
    <property type="match status" value="1"/>
</dbReference>
<dbReference type="CDD" id="cd00158">
    <property type="entry name" value="RHOD"/>
    <property type="match status" value="1"/>
</dbReference>
<gene>
    <name evidence="2" type="ORF">NIES37_31350</name>
</gene>
<reference evidence="2 3" key="1">
    <citation type="submission" date="2017-06" db="EMBL/GenBank/DDBJ databases">
        <title>Genome sequencing of cyanobaciteial culture collection at National Institute for Environmental Studies (NIES).</title>
        <authorList>
            <person name="Hirose Y."/>
            <person name="Shimura Y."/>
            <person name="Fujisawa T."/>
            <person name="Nakamura Y."/>
            <person name="Kawachi M."/>
        </authorList>
    </citation>
    <scope>NUCLEOTIDE SEQUENCE [LARGE SCALE GENOMIC DNA]</scope>
    <source>
        <strain evidence="2 3">NIES-37</strain>
    </source>
</reference>
<feature type="domain" description="Rhodanese" evidence="1">
    <location>
        <begin position="32"/>
        <end position="121"/>
    </location>
</feature>
<dbReference type="InterPro" id="IPR050229">
    <property type="entry name" value="GlpE_sulfurtransferase"/>
</dbReference>
<sequence length="151" mass="16425">MANNLVDNIIPEQPPIEPQSDAHVVKARLEWGEPAFTILDVRDRESFNEGHILGAMPMPTDEVVERAASSIDKSRDIYVYGANEEQSAQAAQSLRSAGFKHVSQLKGGLGAWKAIGGPTEGSIEAMTPPGRGDYNVVSRLKEHTETQTKDV</sequence>
<protein>
    <submittedName>
        <fullName evidence="2">Rhodanese domain-containing protein</fullName>
    </submittedName>
</protein>
<dbReference type="EMBL" id="AP018248">
    <property type="protein sequence ID" value="BAY99156.1"/>
    <property type="molecule type" value="Genomic_DNA"/>
</dbReference>
<organism evidence="2 3">
    <name type="scientific">Tolypothrix tenuis PCC 7101</name>
    <dbReference type="NCBI Taxonomy" id="231146"/>
    <lineage>
        <taxon>Bacteria</taxon>
        <taxon>Bacillati</taxon>
        <taxon>Cyanobacteriota</taxon>
        <taxon>Cyanophyceae</taxon>
        <taxon>Nostocales</taxon>
        <taxon>Tolypothrichaceae</taxon>
        <taxon>Tolypothrix</taxon>
    </lineage>
</organism>